<keyword evidence="5" id="KW-1185">Reference proteome</keyword>
<dbReference type="InterPro" id="IPR036388">
    <property type="entry name" value="WH-like_DNA-bd_sf"/>
</dbReference>
<evidence type="ECO:0000256" key="2">
    <source>
        <dbReference type="ARBA" id="ARBA00023163"/>
    </source>
</evidence>
<dbReference type="PROSITE" id="PS51000">
    <property type="entry name" value="HTH_DEOR_2"/>
    <property type="match status" value="1"/>
</dbReference>
<evidence type="ECO:0000313" key="4">
    <source>
        <dbReference type="EMBL" id="GIU46895.1"/>
    </source>
</evidence>
<sequence length="242" mass="27762">MRRADRLFQIVQILRHRRLTTAQQLAERLEVSTRTVYRDIQDLCLSGIPIEGEAGVGYLLRQEVSVPPLMFNEQELEAIQVGMRMVQAQGGHELASAAKQAMIKVEAVLPDRLKAYQSLMFAPDFYSDSQLFSLLDLLRKYAREREYLMLSYQDVNQAESERQIRPLALYYWQGVWTLLAWCELRNDFRNFRVDRITGALPLGSHFDHSAGQEMADYIAKMTALYGRPAVSLARCEPGNEGL</sequence>
<dbReference type="Proteomes" id="UP000761574">
    <property type="component" value="Unassembled WGS sequence"/>
</dbReference>
<name>A0ABQ4PH83_9GAMM</name>
<dbReference type="Pfam" id="PF13280">
    <property type="entry name" value="WYL"/>
    <property type="match status" value="1"/>
</dbReference>
<dbReference type="PROSITE" id="PS52050">
    <property type="entry name" value="WYL"/>
    <property type="match status" value="1"/>
</dbReference>
<reference evidence="4 5" key="1">
    <citation type="submission" date="2021-05" db="EMBL/GenBank/DDBJ databases">
        <title>Molecular characterization for Shewanella algae harboring chromosomal blaOXA-55-like strains isolated from clinical and environment sample.</title>
        <authorList>
            <person name="Ohama Y."/>
            <person name="Aoki K."/>
            <person name="Harada S."/>
            <person name="Moriya K."/>
            <person name="Ishii Y."/>
            <person name="Tateda K."/>
        </authorList>
    </citation>
    <scope>NUCLEOTIDE SEQUENCE [LARGE SCALE GENOMIC DNA]</scope>
    <source>
        <strain evidence="4 5">LMG 23746</strain>
    </source>
</reference>
<keyword evidence="1" id="KW-0805">Transcription regulation</keyword>
<accession>A0ABQ4PH83</accession>
<dbReference type="RefSeq" id="WP_119977764.1">
    <property type="nucleotide sequence ID" value="NZ_BPFB01000019.1"/>
</dbReference>
<dbReference type="EMBL" id="BPFB01000019">
    <property type="protein sequence ID" value="GIU46895.1"/>
    <property type="molecule type" value="Genomic_DNA"/>
</dbReference>
<dbReference type="PANTHER" id="PTHR34580:SF3">
    <property type="entry name" value="PROTEIN PAFB"/>
    <property type="match status" value="1"/>
</dbReference>
<protein>
    <submittedName>
        <fullName evidence="4">DNA-binding transcriptional regulator</fullName>
    </submittedName>
</protein>
<gene>
    <name evidence="4" type="ORF">TUM4630_18790</name>
</gene>
<proteinExistence type="predicted"/>
<dbReference type="Gene3D" id="1.10.10.10">
    <property type="entry name" value="Winged helix-like DNA-binding domain superfamily/Winged helix DNA-binding domain"/>
    <property type="match status" value="1"/>
</dbReference>
<evidence type="ECO:0000256" key="1">
    <source>
        <dbReference type="ARBA" id="ARBA00023015"/>
    </source>
</evidence>
<keyword evidence="2" id="KW-0804">Transcription</keyword>
<evidence type="ECO:0000313" key="5">
    <source>
        <dbReference type="Proteomes" id="UP000761574"/>
    </source>
</evidence>
<feature type="domain" description="HTH deoR-type" evidence="3">
    <location>
        <begin position="3"/>
        <end position="58"/>
    </location>
</feature>
<dbReference type="InterPro" id="IPR013196">
    <property type="entry name" value="HTH_11"/>
</dbReference>
<evidence type="ECO:0000259" key="3">
    <source>
        <dbReference type="PROSITE" id="PS51000"/>
    </source>
</evidence>
<keyword evidence="4" id="KW-0238">DNA-binding</keyword>
<dbReference type="SUPFAM" id="SSF46785">
    <property type="entry name" value="Winged helix' DNA-binding domain"/>
    <property type="match status" value="1"/>
</dbReference>
<dbReference type="InterPro" id="IPR036390">
    <property type="entry name" value="WH_DNA-bd_sf"/>
</dbReference>
<comment type="caution">
    <text evidence="4">The sequence shown here is derived from an EMBL/GenBank/DDBJ whole genome shotgun (WGS) entry which is preliminary data.</text>
</comment>
<dbReference type="InterPro" id="IPR001034">
    <property type="entry name" value="DeoR_HTH"/>
</dbReference>
<dbReference type="PANTHER" id="PTHR34580">
    <property type="match status" value="1"/>
</dbReference>
<dbReference type="GO" id="GO:0003677">
    <property type="term" value="F:DNA binding"/>
    <property type="evidence" value="ECO:0007669"/>
    <property type="project" value="UniProtKB-KW"/>
</dbReference>
<dbReference type="InterPro" id="IPR026881">
    <property type="entry name" value="WYL_dom"/>
</dbReference>
<dbReference type="Pfam" id="PF08279">
    <property type="entry name" value="HTH_11"/>
    <property type="match status" value="1"/>
</dbReference>
<dbReference type="InterPro" id="IPR051534">
    <property type="entry name" value="CBASS_pafABC_assoc_protein"/>
</dbReference>
<organism evidence="4 5">
    <name type="scientific">Shewanella algidipiscicola</name>
    <dbReference type="NCBI Taxonomy" id="614070"/>
    <lineage>
        <taxon>Bacteria</taxon>
        <taxon>Pseudomonadati</taxon>
        <taxon>Pseudomonadota</taxon>
        <taxon>Gammaproteobacteria</taxon>
        <taxon>Alteromonadales</taxon>
        <taxon>Shewanellaceae</taxon>
        <taxon>Shewanella</taxon>
    </lineage>
</organism>